<keyword evidence="3" id="KW-1185">Reference proteome</keyword>
<dbReference type="eggNOG" id="ENOG5030W9P">
    <property type="taxonomic scope" value="Bacteria"/>
</dbReference>
<evidence type="ECO:0000313" key="3">
    <source>
        <dbReference type="Proteomes" id="UP000017831"/>
    </source>
</evidence>
<dbReference type="PATRIC" id="fig|1121098.3.peg.4019"/>
<protein>
    <recommendedName>
        <fullName evidence="1">DUF4369 domain-containing protein</fullName>
    </recommendedName>
</protein>
<dbReference type="OrthoDB" id="1029714at2"/>
<organism evidence="2 3">
    <name type="scientific">Phocaeicola massiliensis B84634 = Timone 84634 = DSM 17679 = JCM 13223</name>
    <dbReference type="NCBI Taxonomy" id="1121098"/>
    <lineage>
        <taxon>Bacteria</taxon>
        <taxon>Pseudomonadati</taxon>
        <taxon>Bacteroidota</taxon>
        <taxon>Bacteroidia</taxon>
        <taxon>Bacteroidales</taxon>
        <taxon>Bacteroidaceae</taxon>
        <taxon>Phocaeicola</taxon>
    </lineage>
</organism>
<dbReference type="AlphaFoldDB" id="U6RAG4"/>
<evidence type="ECO:0000259" key="1">
    <source>
        <dbReference type="Pfam" id="PF14289"/>
    </source>
</evidence>
<feature type="domain" description="DUF4369" evidence="1">
    <location>
        <begin position="22"/>
        <end position="113"/>
    </location>
</feature>
<dbReference type="EMBL" id="AQHY01000041">
    <property type="protein sequence ID" value="EOA52183.1"/>
    <property type="molecule type" value="Genomic_DNA"/>
</dbReference>
<name>U6RAG4_9BACT</name>
<dbReference type="InterPro" id="IPR025380">
    <property type="entry name" value="DUF4369"/>
</dbReference>
<sequence length="199" mass="22089">MTVFLIVVLSLCACTSVPKGCTIEGTVKDKNYEGKQVYLRHALTPETYDSTIVKNGTFRFTLGETSPEVSLLVLKASSDDLFPVTLPVVTEKGVVKVVLGELVLTSGTDLNDRLQDFLLAVDRFGDEMAGKGESHGKIKKDFSVLLESSILQNKDNEVGVYIFRSYGSRLSPEQKAHIAERAGEWFRKRLDETNNQLKQ</sequence>
<dbReference type="STRING" id="1121098.HMPREF1534_03934"/>
<gene>
    <name evidence="2" type="ORF">HMPREF1534_03934</name>
</gene>
<evidence type="ECO:0000313" key="2">
    <source>
        <dbReference type="EMBL" id="EOA52183.1"/>
    </source>
</evidence>
<reference evidence="2 3" key="1">
    <citation type="submission" date="2013-04" db="EMBL/GenBank/DDBJ databases">
        <title>The Genome Sequence of Bacteroides massiliensis DSM 17679.</title>
        <authorList>
            <consortium name="The Broad Institute Genomics Platform"/>
            <person name="Earl A."/>
            <person name="Ward D."/>
            <person name="Feldgarden M."/>
            <person name="Gevers D."/>
            <person name="Martens E."/>
            <person name="Fenner L."/>
            <person name="Roux V."/>
            <person name="Mallet M.N."/>
            <person name="Raoult D."/>
            <person name="Walker B."/>
            <person name="Young S."/>
            <person name="Zeng Q."/>
            <person name="Gargeya S."/>
            <person name="Fitzgerald M."/>
            <person name="Haas B."/>
            <person name="Abouelleil A."/>
            <person name="Allen A.W."/>
            <person name="Alvarado L."/>
            <person name="Arachchi H.M."/>
            <person name="Berlin A.M."/>
            <person name="Chapman S.B."/>
            <person name="Gainer-Dewar J."/>
            <person name="Goldberg J."/>
            <person name="Griggs A."/>
            <person name="Gujja S."/>
            <person name="Hansen M."/>
            <person name="Howarth C."/>
            <person name="Imamovic A."/>
            <person name="Ireland A."/>
            <person name="Larimer J."/>
            <person name="McCowan C."/>
            <person name="Murphy C."/>
            <person name="Pearson M."/>
            <person name="Poon T.W."/>
            <person name="Priest M."/>
            <person name="Roberts A."/>
            <person name="Saif S."/>
            <person name="Shea T."/>
            <person name="Sisk P."/>
            <person name="Sykes S."/>
            <person name="Wortman J."/>
            <person name="Nusbaum C."/>
            <person name="Birren B."/>
        </authorList>
    </citation>
    <scope>NUCLEOTIDE SEQUENCE [LARGE SCALE GENOMIC DNA]</scope>
    <source>
        <strain evidence="3">B84634 / Timone 84634 / DSM 17679 / JCM 13223</strain>
    </source>
</reference>
<accession>U6RAG4</accession>
<dbReference type="Pfam" id="PF14289">
    <property type="entry name" value="DUF4369"/>
    <property type="match status" value="1"/>
</dbReference>
<dbReference type="HOGENOM" id="CLU_1369824_0_0_10"/>
<dbReference type="Proteomes" id="UP000017831">
    <property type="component" value="Unassembled WGS sequence"/>
</dbReference>
<proteinExistence type="predicted"/>
<comment type="caution">
    <text evidence="2">The sequence shown here is derived from an EMBL/GenBank/DDBJ whole genome shotgun (WGS) entry which is preliminary data.</text>
</comment>